<dbReference type="AlphaFoldDB" id="A0A482VV62"/>
<keyword evidence="2" id="KW-1185">Reference proteome</keyword>
<dbReference type="Proteomes" id="UP000292052">
    <property type="component" value="Unassembled WGS sequence"/>
</dbReference>
<gene>
    <name evidence="1" type="ORF">BDFB_000150</name>
</gene>
<comment type="caution">
    <text evidence="1">The sequence shown here is derived from an EMBL/GenBank/DDBJ whole genome shotgun (WGS) entry which is preliminary data.</text>
</comment>
<dbReference type="EMBL" id="QDEB01063094">
    <property type="protein sequence ID" value="RZC36329.1"/>
    <property type="molecule type" value="Genomic_DNA"/>
</dbReference>
<protein>
    <submittedName>
        <fullName evidence="1">Uncharacterized protein</fullName>
    </submittedName>
</protein>
<sequence>MSIVNRVIQEIHLLDVSQCHVRQPFLIESSLQYYIKTLQLLHLSLSQVPLQILAYQHHVGAIVNVETLEVSHRVLVYLTLLVPHQTVDQNVQSTRNVAVIWHVLMKNVEILAQDLAEQEHNMVIREILSATVILNLLQFLNQQLQIHAVHHHVVPILNVTTVFVRVFLNIREIHTEVVVQNAS</sequence>
<organism evidence="1 2">
    <name type="scientific">Asbolus verrucosus</name>
    <name type="common">Desert ironclad beetle</name>
    <dbReference type="NCBI Taxonomy" id="1661398"/>
    <lineage>
        <taxon>Eukaryota</taxon>
        <taxon>Metazoa</taxon>
        <taxon>Ecdysozoa</taxon>
        <taxon>Arthropoda</taxon>
        <taxon>Hexapoda</taxon>
        <taxon>Insecta</taxon>
        <taxon>Pterygota</taxon>
        <taxon>Neoptera</taxon>
        <taxon>Endopterygota</taxon>
        <taxon>Coleoptera</taxon>
        <taxon>Polyphaga</taxon>
        <taxon>Cucujiformia</taxon>
        <taxon>Tenebrionidae</taxon>
        <taxon>Pimeliinae</taxon>
        <taxon>Asbolus</taxon>
    </lineage>
</organism>
<accession>A0A482VV62</accession>
<name>A0A482VV62_ASBVE</name>
<evidence type="ECO:0000313" key="2">
    <source>
        <dbReference type="Proteomes" id="UP000292052"/>
    </source>
</evidence>
<reference evidence="1 2" key="1">
    <citation type="submission" date="2017-03" db="EMBL/GenBank/DDBJ databases">
        <title>Genome of the blue death feigning beetle - Asbolus verrucosus.</title>
        <authorList>
            <person name="Rider S.D."/>
        </authorList>
    </citation>
    <scope>NUCLEOTIDE SEQUENCE [LARGE SCALE GENOMIC DNA]</scope>
    <source>
        <strain evidence="1">Butters</strain>
        <tissue evidence="1">Head and leg muscle</tissue>
    </source>
</reference>
<evidence type="ECO:0000313" key="1">
    <source>
        <dbReference type="EMBL" id="RZC36329.1"/>
    </source>
</evidence>
<proteinExistence type="predicted"/>